<dbReference type="Proteomes" id="UP000235371">
    <property type="component" value="Unassembled WGS sequence"/>
</dbReference>
<dbReference type="GeneID" id="36590226"/>
<gene>
    <name evidence="2" type="ORF">K444DRAFT_622696</name>
</gene>
<reference evidence="2 3" key="1">
    <citation type="submission" date="2016-04" db="EMBL/GenBank/DDBJ databases">
        <title>A degradative enzymes factory behind the ericoid mycorrhizal symbiosis.</title>
        <authorList>
            <consortium name="DOE Joint Genome Institute"/>
            <person name="Martino E."/>
            <person name="Morin E."/>
            <person name="Grelet G."/>
            <person name="Kuo A."/>
            <person name="Kohler A."/>
            <person name="Daghino S."/>
            <person name="Barry K."/>
            <person name="Choi C."/>
            <person name="Cichocki N."/>
            <person name="Clum A."/>
            <person name="Copeland A."/>
            <person name="Hainaut M."/>
            <person name="Haridas S."/>
            <person name="Labutti K."/>
            <person name="Lindquist E."/>
            <person name="Lipzen A."/>
            <person name="Khouja H.-R."/>
            <person name="Murat C."/>
            <person name="Ohm R."/>
            <person name="Olson A."/>
            <person name="Spatafora J."/>
            <person name="Veneault-Fourrey C."/>
            <person name="Henrissat B."/>
            <person name="Grigoriev I."/>
            <person name="Martin F."/>
            <person name="Perotto S."/>
        </authorList>
    </citation>
    <scope>NUCLEOTIDE SEQUENCE [LARGE SCALE GENOMIC DNA]</scope>
    <source>
        <strain evidence="2 3">E</strain>
    </source>
</reference>
<keyword evidence="1" id="KW-0812">Transmembrane</keyword>
<protein>
    <submittedName>
        <fullName evidence="2">Uncharacterized protein</fullName>
    </submittedName>
</protein>
<dbReference type="AlphaFoldDB" id="A0A2J6SFU3"/>
<dbReference type="RefSeq" id="XP_024726530.1">
    <property type="nucleotide sequence ID" value="XM_024882149.1"/>
</dbReference>
<feature type="transmembrane region" description="Helical" evidence="1">
    <location>
        <begin position="27"/>
        <end position="47"/>
    </location>
</feature>
<evidence type="ECO:0000313" key="3">
    <source>
        <dbReference type="Proteomes" id="UP000235371"/>
    </source>
</evidence>
<dbReference type="EMBL" id="KZ613920">
    <property type="protein sequence ID" value="PMD49626.1"/>
    <property type="molecule type" value="Genomic_DNA"/>
</dbReference>
<proteinExistence type="predicted"/>
<keyword evidence="1" id="KW-1133">Transmembrane helix</keyword>
<evidence type="ECO:0000256" key="1">
    <source>
        <dbReference type="SAM" id="Phobius"/>
    </source>
</evidence>
<accession>A0A2J6SFU3</accession>
<keyword evidence="1" id="KW-0472">Membrane</keyword>
<evidence type="ECO:0000313" key="2">
    <source>
        <dbReference type="EMBL" id="PMD49626.1"/>
    </source>
</evidence>
<dbReference type="InParanoid" id="A0A2J6SFU3"/>
<sequence length="60" mass="6604">MHGAATAITVANSEFCRTTSLPLALRVNLLTLPLPLALGVAACYRVWLRCEARQRKTNSY</sequence>
<name>A0A2J6SFU3_9HELO</name>
<organism evidence="2 3">
    <name type="scientific">Hyaloscypha bicolor E</name>
    <dbReference type="NCBI Taxonomy" id="1095630"/>
    <lineage>
        <taxon>Eukaryota</taxon>
        <taxon>Fungi</taxon>
        <taxon>Dikarya</taxon>
        <taxon>Ascomycota</taxon>
        <taxon>Pezizomycotina</taxon>
        <taxon>Leotiomycetes</taxon>
        <taxon>Helotiales</taxon>
        <taxon>Hyaloscyphaceae</taxon>
        <taxon>Hyaloscypha</taxon>
        <taxon>Hyaloscypha bicolor</taxon>
    </lineage>
</organism>
<keyword evidence="3" id="KW-1185">Reference proteome</keyword>